<feature type="coiled-coil region" evidence="8">
    <location>
        <begin position="1466"/>
        <end position="1575"/>
    </location>
</feature>
<name>A0AAN8WYK3_HALRR</name>
<evidence type="ECO:0000256" key="5">
    <source>
        <dbReference type="ARBA" id="ARBA00023054"/>
    </source>
</evidence>
<dbReference type="InterPro" id="IPR001752">
    <property type="entry name" value="Kinesin_motor_dom"/>
</dbReference>
<dbReference type="PANTHER" id="PTHR47969">
    <property type="entry name" value="CHROMOSOME-ASSOCIATED KINESIN KIF4A-RELATED"/>
    <property type="match status" value="1"/>
</dbReference>
<dbReference type="InterPro" id="IPR036961">
    <property type="entry name" value="Kinesin_motor_dom_sf"/>
</dbReference>
<reference evidence="10 11" key="1">
    <citation type="submission" date="2023-11" db="EMBL/GenBank/DDBJ databases">
        <title>Halocaridina rubra genome assembly.</title>
        <authorList>
            <person name="Smith C."/>
        </authorList>
    </citation>
    <scope>NUCLEOTIDE SEQUENCE [LARGE SCALE GENOMIC DNA]</scope>
    <source>
        <strain evidence="10">EP-1</strain>
        <tissue evidence="10">Whole</tissue>
    </source>
</reference>
<dbReference type="GO" id="GO:0005875">
    <property type="term" value="C:microtubule associated complex"/>
    <property type="evidence" value="ECO:0007669"/>
    <property type="project" value="TreeGrafter"/>
</dbReference>
<dbReference type="SMART" id="SM00129">
    <property type="entry name" value="KISc"/>
    <property type="match status" value="1"/>
</dbReference>
<evidence type="ECO:0000256" key="8">
    <source>
        <dbReference type="SAM" id="Coils"/>
    </source>
</evidence>
<keyword evidence="6" id="KW-0206">Cytoskeleton</keyword>
<evidence type="ECO:0000256" key="1">
    <source>
        <dbReference type="ARBA" id="ARBA00004245"/>
    </source>
</evidence>
<organism evidence="10 11">
    <name type="scientific">Halocaridina rubra</name>
    <name type="common">Hawaiian red shrimp</name>
    <dbReference type="NCBI Taxonomy" id="373956"/>
    <lineage>
        <taxon>Eukaryota</taxon>
        <taxon>Metazoa</taxon>
        <taxon>Ecdysozoa</taxon>
        <taxon>Arthropoda</taxon>
        <taxon>Crustacea</taxon>
        <taxon>Multicrustacea</taxon>
        <taxon>Malacostraca</taxon>
        <taxon>Eumalacostraca</taxon>
        <taxon>Eucarida</taxon>
        <taxon>Decapoda</taxon>
        <taxon>Pleocyemata</taxon>
        <taxon>Caridea</taxon>
        <taxon>Atyoidea</taxon>
        <taxon>Atyidae</taxon>
        <taxon>Halocaridina</taxon>
    </lineage>
</organism>
<dbReference type="PANTHER" id="PTHR47969:SF15">
    <property type="entry name" value="CHROMOSOME-ASSOCIATED KINESIN KIF4A-RELATED"/>
    <property type="match status" value="1"/>
</dbReference>
<evidence type="ECO:0000256" key="4">
    <source>
        <dbReference type="ARBA" id="ARBA00022840"/>
    </source>
</evidence>
<dbReference type="GO" id="GO:0007052">
    <property type="term" value="P:mitotic spindle organization"/>
    <property type="evidence" value="ECO:0007669"/>
    <property type="project" value="TreeGrafter"/>
</dbReference>
<dbReference type="Gene3D" id="1.10.287.1490">
    <property type="match status" value="1"/>
</dbReference>
<feature type="binding site" evidence="7">
    <location>
        <begin position="1771"/>
        <end position="1778"/>
    </location>
    <ligand>
        <name>ATP</name>
        <dbReference type="ChEBI" id="CHEBI:30616"/>
    </ligand>
</feature>
<dbReference type="Proteomes" id="UP001381693">
    <property type="component" value="Unassembled WGS sequence"/>
</dbReference>
<keyword evidence="11" id="KW-1185">Reference proteome</keyword>
<evidence type="ECO:0000256" key="7">
    <source>
        <dbReference type="PROSITE-ProRule" id="PRU00283"/>
    </source>
</evidence>
<dbReference type="EMBL" id="JAXCGZ010015986">
    <property type="protein sequence ID" value="KAK7069659.1"/>
    <property type="molecule type" value="Genomic_DNA"/>
</dbReference>
<feature type="domain" description="Kinesin motor" evidence="9">
    <location>
        <begin position="1687"/>
        <end position="1944"/>
    </location>
</feature>
<evidence type="ECO:0000313" key="11">
    <source>
        <dbReference type="Proteomes" id="UP001381693"/>
    </source>
</evidence>
<dbReference type="Gene3D" id="3.40.850.10">
    <property type="entry name" value="Kinesin motor domain"/>
    <property type="match status" value="1"/>
</dbReference>
<comment type="caution">
    <text evidence="10">The sequence shown here is derived from an EMBL/GenBank/DDBJ whole genome shotgun (WGS) entry which is preliminary data.</text>
</comment>
<accession>A0AAN8WYK3</accession>
<feature type="coiled-coil region" evidence="8">
    <location>
        <begin position="691"/>
        <end position="978"/>
    </location>
</feature>
<dbReference type="GO" id="GO:0008017">
    <property type="term" value="F:microtubule binding"/>
    <property type="evidence" value="ECO:0007669"/>
    <property type="project" value="InterPro"/>
</dbReference>
<evidence type="ECO:0000256" key="6">
    <source>
        <dbReference type="ARBA" id="ARBA00023212"/>
    </source>
</evidence>
<keyword evidence="3 7" id="KW-0547">Nucleotide-binding</keyword>
<protein>
    <recommendedName>
        <fullName evidence="9">Kinesin motor domain-containing protein</fullName>
    </recommendedName>
</protein>
<dbReference type="InterPro" id="IPR027640">
    <property type="entry name" value="Kinesin-like_fam"/>
</dbReference>
<evidence type="ECO:0000256" key="3">
    <source>
        <dbReference type="ARBA" id="ARBA00022741"/>
    </source>
</evidence>
<comment type="similarity">
    <text evidence="7">Belongs to the TRAFAC class myosin-kinesin ATPase superfamily. Kinesin family.</text>
</comment>
<comment type="subcellular location">
    <subcellularLocation>
        <location evidence="1">Cytoplasm</location>
        <location evidence="1">Cytoskeleton</location>
    </subcellularLocation>
</comment>
<keyword evidence="2" id="KW-0963">Cytoplasm</keyword>
<keyword evidence="7" id="KW-0505">Motor protein</keyword>
<feature type="coiled-coil region" evidence="8">
    <location>
        <begin position="1073"/>
        <end position="1417"/>
    </location>
</feature>
<dbReference type="PRINTS" id="PR00380">
    <property type="entry name" value="KINESINHEAVY"/>
</dbReference>
<evidence type="ECO:0000256" key="2">
    <source>
        <dbReference type="ARBA" id="ARBA00022490"/>
    </source>
</evidence>
<dbReference type="GO" id="GO:0005524">
    <property type="term" value="F:ATP binding"/>
    <property type="evidence" value="ECO:0007669"/>
    <property type="project" value="UniProtKB-UniRule"/>
</dbReference>
<dbReference type="Pfam" id="PF00225">
    <property type="entry name" value="Kinesin"/>
    <property type="match status" value="1"/>
</dbReference>
<feature type="non-terminal residue" evidence="10">
    <location>
        <position position="1944"/>
    </location>
</feature>
<proteinExistence type="inferred from homology"/>
<evidence type="ECO:0000313" key="10">
    <source>
        <dbReference type="EMBL" id="KAK7069659.1"/>
    </source>
</evidence>
<keyword evidence="4 7" id="KW-0067">ATP-binding</keyword>
<gene>
    <name evidence="10" type="ORF">SK128_012826</name>
</gene>
<sequence>MGEKRGLNLIESLDDIATILFKRDLYALFHNCILYMLESMIAQLERVTTLMEWDDFSSSVTDKFDRINAIAEKLNVKSDDKTILLLDNFVSKVKSFSNNSDILNVKRQVEEYIDSFIKEVTTYLDMNKQFNDEQSFLKNIEWDEAKPFTIKNVYHKLMGKDPHELVEIIRVIRSIMVEELEALDEEPDPSPNIVGVKQKLVRFVEEIDAETHTVNVKMNDVINTLKKGFRLFINKHQKRSIVSTGKSGGSDDQSFSIVENICVNPGMIYKFISLFEFYRKGLNIDDADNIDQDALDVCHDSAYNKYYVKVYHILRKYLTPFKSETVCSPIRKNIYHYVFMVIRRMTKEVFGNPFSINGQLISNRDKFTLDFCRDYVKRLKEDSLIVDNGPLTSSNLVNLGLIIKYFNKTDERLVEDATVLYQKHRDEFIRRIGKHVEITYGILEKESNVNCPLFDSSDPSSPIFADRAIYKNLVSVFNDLSESDRDKVQVDAVLSHILKLENKYVKYISESELLPPSISRDKAVDVDHEKLNAYEEMIVELREEWDAFKLHTTAFNNGFLGKIDIKNEKLLNSLSAVINSEGDVDGLLAVFKKLLLMDFGRDEKTLNDDIVALKKTIAQGRKEAMHSEIDGMKKLIVDSSLSDSIKLKLKKYLDNDLKLKHNLQLLSDNKVNPSIVESLFDSKDDETLSEYKKMEGEMTSLKDKLTELESLRESYNKIGSILFKGGKGTETQTVKEINDLVNKVKSDELIIENHEKNVKKLNGMVSHLQDKLSEEMEKGDGKVNDLKYDYEREMREKKIENEKLHEEKDRLLSQIKSLNSDRERIEERYVSLKTEIDACETDNSRLSETVKNISNLEAQLDNQTLKEGECSDNLKSVNQSLEKMVSDLNESQKQMDVDRRKLHEEKEQLIKKYSEEIDKCSAVRHDLEDKIERLENESKENLRTIAKLYSSIEGVDTLKDVVDRIEKRNRELAAVRDEHGQMLKVLAEYNVDDLPTFLSTVQDNSERLGRMYKNLTKDMCFVFDKYEIDSSMCREMDVGDDDNAANREEPFLKLKEEGFPKLLQLISDREAYVVQMENMVKEKDREIKGVKETIAQKELALTDARKIYDNLLEEYAKNDCKGKLNDLNQEIKSLKVEKQSMSNDLSKKKTVDADVKRLKSDVEDLAAKIEALTQVKAQLTDEVNEYKKKKRDSDKEIKDLKSANAKLEKEQSAIRESVQSKGVRIDELLNDVRVLEKSKVDVETEVSKLNELNKKLTEKYDEGVDALKTEYKQQMGERMDAITDLELKLNDAERRLSGADAEFKTLQTELFKYKTYKDDMERANREIEARLVRSDKNYESETQRSRKLNEEIVRLKSVIGDLTSTNSVLKQTVDSLKEKNSSLDRSIERLNKLQEKNQILNDEKRKLLTQVDDLKRIKARHVALSREIEGFAKNIKLYTSSLDENDGLVDVLGEARKQFLALESQNSDYSKLIQDYEDRFKIYQDELKSVESSVFDELNEKYASAQLEYESVIKRLKADLKTCDNNLGKCDNDIRVVYNVRDEMQKELDALKKENERLKDKCANVRHNISSMRGEEIVPPVDCPEQLARAHDKRRQMFGDNVEELVRKVSEKKQALDNYDGDDASIKSMVQKMVKYDGDVLADLSLPTNCNKLKETMIVLNNIDKNYKAIDEYILDVHDAYSDIFQMGHVYVRLKPPISSGTYKYNPNRPVVSIKKSPGKFAKNTVYLGDKHYQVDSIFEEDVNNFEIYKTIKPTLSAVKKGKNVFILVYGQTGSGKSYTVVGSKGEKGLLPHIHNYAKSLDANIMVKLFGLHNNNIYDLSKIERGNLETKDKGPPESAKVNNVRSVNTLNKTANVSKTIERVMVTRKTKFNDRSSRAHMFIELYLPHYQSSIIMVDLCGNEKTSALSDDKFVRDESVYINTSLVEIGTHFLERFRRGDVHTTS</sequence>
<dbReference type="GO" id="GO:0003777">
    <property type="term" value="F:microtubule motor activity"/>
    <property type="evidence" value="ECO:0007669"/>
    <property type="project" value="InterPro"/>
</dbReference>
<dbReference type="SUPFAM" id="SSF52540">
    <property type="entry name" value="P-loop containing nucleoside triphosphate hydrolases"/>
    <property type="match status" value="1"/>
</dbReference>
<keyword evidence="5 8" id="KW-0175">Coiled coil</keyword>
<evidence type="ECO:0000259" key="9">
    <source>
        <dbReference type="PROSITE" id="PS50067"/>
    </source>
</evidence>
<dbReference type="InterPro" id="IPR027417">
    <property type="entry name" value="P-loop_NTPase"/>
</dbReference>
<dbReference type="GO" id="GO:0007018">
    <property type="term" value="P:microtubule-based movement"/>
    <property type="evidence" value="ECO:0007669"/>
    <property type="project" value="InterPro"/>
</dbReference>
<dbReference type="PROSITE" id="PS50067">
    <property type="entry name" value="KINESIN_MOTOR_2"/>
    <property type="match status" value="1"/>
</dbReference>
<dbReference type="GO" id="GO:0051231">
    <property type="term" value="P:spindle elongation"/>
    <property type="evidence" value="ECO:0007669"/>
    <property type="project" value="TreeGrafter"/>
</dbReference>